<protein>
    <submittedName>
        <fullName evidence="1">Beta propeller repeat-containing protein</fullName>
    </submittedName>
</protein>
<gene>
    <name evidence="1" type="ORF">SAMN05444955_11850</name>
</gene>
<dbReference type="STRING" id="1173111.SAMN05444955_11850"/>
<dbReference type="PANTHER" id="PTHR36842:SF1">
    <property type="entry name" value="PROTEIN TOLB"/>
    <property type="match status" value="1"/>
</dbReference>
<dbReference type="InterPro" id="IPR011042">
    <property type="entry name" value="6-blade_b-propeller_TolB-like"/>
</dbReference>
<dbReference type="SUPFAM" id="SSF69304">
    <property type="entry name" value="Tricorn protease N-terminal domain"/>
    <property type="match status" value="2"/>
</dbReference>
<dbReference type="Gene3D" id="3.30.1920.20">
    <property type="match status" value="1"/>
</dbReference>
<organism evidence="1 2">
    <name type="scientific">Lihuaxuella thermophila</name>
    <dbReference type="NCBI Taxonomy" id="1173111"/>
    <lineage>
        <taxon>Bacteria</taxon>
        <taxon>Bacillati</taxon>
        <taxon>Bacillota</taxon>
        <taxon>Bacilli</taxon>
        <taxon>Bacillales</taxon>
        <taxon>Thermoactinomycetaceae</taxon>
        <taxon>Lihuaxuella</taxon>
    </lineage>
</organism>
<dbReference type="PANTHER" id="PTHR36842">
    <property type="entry name" value="PROTEIN TOLB HOMOLOG"/>
    <property type="match status" value="1"/>
</dbReference>
<dbReference type="NCBIfam" id="TIGR04275">
    <property type="entry name" value="beta_prop_Msarc"/>
    <property type="match status" value="7"/>
</dbReference>
<dbReference type="NCBIfam" id="NF047446">
    <property type="entry name" value="barrel_OmpL47"/>
    <property type="match status" value="1"/>
</dbReference>
<evidence type="ECO:0000313" key="1">
    <source>
        <dbReference type="EMBL" id="SEN69737.1"/>
    </source>
</evidence>
<dbReference type="EMBL" id="FOCQ01000018">
    <property type="protein sequence ID" value="SEN69737.1"/>
    <property type="molecule type" value="Genomic_DNA"/>
</dbReference>
<dbReference type="InterPro" id="IPR058094">
    <property type="entry name" value="Ig-like_OmpL47-like"/>
</dbReference>
<keyword evidence="2" id="KW-1185">Reference proteome</keyword>
<dbReference type="AlphaFoldDB" id="A0A1H8IP37"/>
<dbReference type="InterPro" id="IPR027618">
    <property type="entry name" value="Beta_prop_Msarc"/>
</dbReference>
<dbReference type="RefSeq" id="WP_089972334.1">
    <property type="nucleotide sequence ID" value="NZ_FOCQ01000018.1"/>
</dbReference>
<sequence>MVNLIKQRTQSKHGRRVLITLLVILLGLPVSLIVNVPKTFAHEMAVTTNTSAQSNPAIYQDKIVWQDYRNGNWDIYMYDLSTGKETQITSSPNNEWNPAIYGDKIVWRDFRNKHAELYMYDLSTGQETLITTYLGTTSNPKIYGDRIVWEYNNDIYLYDLSTGKQTQITSDSYLQSDPAIYEDKIVWEDYAGIYLYDVSMGTKTLISDLHSTRVHPRIYADKIVWKDNRTGNLDIYMYSLSTGSTTQITSNSSEQWDPEINGDKIVWRDHRNGNADIYMYNLSTATETQITSNSSSQSNPAIYGDKIVWQDNRNGNADIYMYALASDNEGPVTTHSLTPSLPNSNGWYKSNVSISLSATDNESGVSKTEYRINGGAWTSYSEPFVLSNEGTNTVEYRSTDQAGNIEQTKSIQVKIDKTAPVLNVQLNRTILRPANHRLFPIRAQVSVSDATSGSVSWALTSIISNQPDTSSDPLDQANDIQGAQLNTADTTFYLRAESWKGRGRVYIITYTATDLAGNKTRTTQKVFVPPY</sequence>
<accession>A0A1H8IP37</accession>
<reference evidence="1 2" key="1">
    <citation type="submission" date="2016-10" db="EMBL/GenBank/DDBJ databases">
        <authorList>
            <person name="de Groot N.N."/>
        </authorList>
    </citation>
    <scope>NUCLEOTIDE SEQUENCE [LARGE SCALE GENOMIC DNA]</scope>
    <source>
        <strain evidence="1 2">DSM 46701</strain>
    </source>
</reference>
<dbReference type="Gene3D" id="2.120.10.60">
    <property type="entry name" value="Tricorn protease N-terminal domain"/>
    <property type="match status" value="1"/>
</dbReference>
<dbReference type="Gene3D" id="2.120.10.30">
    <property type="entry name" value="TolB, C-terminal domain"/>
    <property type="match status" value="1"/>
</dbReference>
<evidence type="ECO:0000313" key="2">
    <source>
        <dbReference type="Proteomes" id="UP000199695"/>
    </source>
</evidence>
<dbReference type="Proteomes" id="UP000199695">
    <property type="component" value="Unassembled WGS sequence"/>
</dbReference>
<proteinExistence type="predicted"/>
<dbReference type="OrthoDB" id="9815657at2"/>
<name>A0A1H8IP37_9BACL</name>